<feature type="active site" description="Proton donor" evidence="9">
    <location>
        <position position="319"/>
    </location>
</feature>
<dbReference type="EC" id="4.1.1.17" evidence="7"/>
<protein>
    <recommendedName>
        <fullName evidence="7">ornithine decarboxylase</fullName>
        <ecNumber evidence="7">4.1.1.17</ecNumber>
    </recommendedName>
</protein>
<keyword evidence="5 11" id="KW-0456">Lyase</keyword>
<dbReference type="EMBL" id="JACHMN010000003">
    <property type="protein sequence ID" value="MBB5873280.1"/>
    <property type="molecule type" value="Genomic_DNA"/>
</dbReference>
<dbReference type="InterPro" id="IPR022644">
    <property type="entry name" value="De-COase2_N"/>
</dbReference>
<dbReference type="InterPro" id="IPR022653">
    <property type="entry name" value="De-COase2_pyr-phos_BS"/>
</dbReference>
<keyword evidence="4 9" id="KW-0663">Pyridoxal phosphate</keyword>
<evidence type="ECO:0000256" key="5">
    <source>
        <dbReference type="ARBA" id="ARBA00023239"/>
    </source>
</evidence>
<dbReference type="SUPFAM" id="SSF51419">
    <property type="entry name" value="PLP-binding barrel"/>
    <property type="match status" value="1"/>
</dbReference>
<evidence type="ECO:0000256" key="6">
    <source>
        <dbReference type="ARBA" id="ARBA00034115"/>
    </source>
</evidence>
<evidence type="ECO:0000259" key="10">
    <source>
        <dbReference type="Pfam" id="PF02784"/>
    </source>
</evidence>
<feature type="domain" description="Orn/DAP/Arg decarboxylase 2 N-terminal" evidence="10">
    <location>
        <begin position="23"/>
        <end position="254"/>
    </location>
</feature>
<dbReference type="FunFam" id="2.40.37.10:FF:000004">
    <property type="entry name" value="Ornithine decarboxylase"/>
    <property type="match status" value="1"/>
</dbReference>
<accession>A0A841C2U2</accession>
<comment type="cofactor">
    <cofactor evidence="1 9">
        <name>pyridoxal 5'-phosphate</name>
        <dbReference type="ChEBI" id="CHEBI:597326"/>
    </cofactor>
</comment>
<dbReference type="FunFam" id="3.20.20.10:FF:000008">
    <property type="entry name" value="Ornithine decarboxylase"/>
    <property type="match status" value="1"/>
</dbReference>
<keyword evidence="12" id="KW-1185">Reference proteome</keyword>
<dbReference type="PRINTS" id="PR01179">
    <property type="entry name" value="ODADCRBXLASE"/>
</dbReference>
<dbReference type="CDD" id="cd00622">
    <property type="entry name" value="PLPDE_III_ODC"/>
    <property type="match status" value="1"/>
</dbReference>
<evidence type="ECO:0000256" key="4">
    <source>
        <dbReference type="ARBA" id="ARBA00022898"/>
    </source>
</evidence>
<evidence type="ECO:0000313" key="11">
    <source>
        <dbReference type="EMBL" id="MBB5873280.1"/>
    </source>
</evidence>
<sequence>MTSPSTVVQETPYLVIDVRIAADRYRRLADSFGDTAIYYAVKANPEPSVIRTLVALGSSFDVASPAEIELCLASGAQPQNLSYGNTIKKSADIAFAYARGVRMFAFDSEAELTKLAEHAPGAQVFCRLLVETVNAQWPLGSKFGCSTEMAVELLTQARELGLDPIGVSFHVGSQQLDPAQWAPSVARAAGVFARLRDQGIELTLLNVGGGFPVGYAEPVTPIEDFAKAIQSSADEHFGARLPRIIVEPGRYVAAESGVLRTQVVLVSRKSHDDEKRWVYLDVGRFGGLAETEGEAIRYRISTAHDDAPAGPVILAGPTCDSVDILYQNTPYLLPLGLQPGDLVEIQGTGAYTATYSSAAFNGFPPLATICIGDS</sequence>
<dbReference type="AlphaFoldDB" id="A0A841C2U2"/>
<name>A0A841C2U2_9ACTN</name>
<comment type="catalytic activity">
    <reaction evidence="8">
        <text>L-ornithine + H(+) = putrescine + CO2</text>
        <dbReference type="Rhea" id="RHEA:22964"/>
        <dbReference type="ChEBI" id="CHEBI:15378"/>
        <dbReference type="ChEBI" id="CHEBI:16526"/>
        <dbReference type="ChEBI" id="CHEBI:46911"/>
        <dbReference type="ChEBI" id="CHEBI:326268"/>
        <dbReference type="EC" id="4.1.1.17"/>
    </reaction>
</comment>
<evidence type="ECO:0000256" key="7">
    <source>
        <dbReference type="ARBA" id="ARBA00034138"/>
    </source>
</evidence>
<dbReference type="Gene3D" id="2.40.37.10">
    <property type="entry name" value="Lyase, Ornithine Decarboxylase, Chain A, domain 1"/>
    <property type="match status" value="1"/>
</dbReference>
<dbReference type="Proteomes" id="UP000587527">
    <property type="component" value="Unassembled WGS sequence"/>
</dbReference>
<dbReference type="RefSeq" id="WP_184844221.1">
    <property type="nucleotide sequence ID" value="NZ_JACHMN010000003.1"/>
</dbReference>
<organism evidence="11 12">
    <name type="scientific">Allocatelliglobosispora scoriae</name>
    <dbReference type="NCBI Taxonomy" id="643052"/>
    <lineage>
        <taxon>Bacteria</taxon>
        <taxon>Bacillati</taxon>
        <taxon>Actinomycetota</taxon>
        <taxon>Actinomycetes</taxon>
        <taxon>Micromonosporales</taxon>
        <taxon>Micromonosporaceae</taxon>
        <taxon>Allocatelliglobosispora</taxon>
    </lineage>
</organism>
<evidence type="ECO:0000256" key="1">
    <source>
        <dbReference type="ARBA" id="ARBA00001933"/>
    </source>
</evidence>
<gene>
    <name evidence="11" type="ORF">F4553_006714</name>
</gene>
<keyword evidence="3" id="KW-0210">Decarboxylase</keyword>
<dbReference type="SUPFAM" id="SSF50621">
    <property type="entry name" value="Alanine racemase C-terminal domain-like"/>
    <property type="match status" value="1"/>
</dbReference>
<reference evidence="11 12" key="1">
    <citation type="submission" date="2020-08" db="EMBL/GenBank/DDBJ databases">
        <title>Sequencing the genomes of 1000 actinobacteria strains.</title>
        <authorList>
            <person name="Klenk H.-P."/>
        </authorList>
    </citation>
    <scope>NUCLEOTIDE SEQUENCE [LARGE SCALE GENOMIC DNA]</scope>
    <source>
        <strain evidence="11 12">DSM 45362</strain>
    </source>
</reference>
<evidence type="ECO:0000256" key="3">
    <source>
        <dbReference type="ARBA" id="ARBA00022793"/>
    </source>
</evidence>
<dbReference type="InterPro" id="IPR029066">
    <property type="entry name" value="PLP-binding_barrel"/>
</dbReference>
<dbReference type="InterPro" id="IPR002433">
    <property type="entry name" value="Orn_de-COase"/>
</dbReference>
<dbReference type="PROSITE" id="PS00879">
    <property type="entry name" value="ODR_DC_2_2"/>
    <property type="match status" value="1"/>
</dbReference>
<dbReference type="Gene3D" id="3.20.20.10">
    <property type="entry name" value="Alanine racemase"/>
    <property type="match status" value="1"/>
</dbReference>
<dbReference type="GO" id="GO:0033387">
    <property type="term" value="P:putrescine biosynthetic process from arginine, via ornithine"/>
    <property type="evidence" value="ECO:0007669"/>
    <property type="project" value="TreeGrafter"/>
</dbReference>
<dbReference type="PANTHER" id="PTHR11482:SF6">
    <property type="entry name" value="ORNITHINE DECARBOXYLASE 1-RELATED"/>
    <property type="match status" value="1"/>
</dbReference>
<proteinExistence type="inferred from homology"/>
<comment type="caution">
    <text evidence="11">The sequence shown here is derived from an EMBL/GenBank/DDBJ whole genome shotgun (WGS) entry which is preliminary data.</text>
</comment>
<evidence type="ECO:0000256" key="8">
    <source>
        <dbReference type="ARBA" id="ARBA00049127"/>
    </source>
</evidence>
<dbReference type="GO" id="GO:0005737">
    <property type="term" value="C:cytoplasm"/>
    <property type="evidence" value="ECO:0007669"/>
    <property type="project" value="TreeGrafter"/>
</dbReference>
<dbReference type="InterPro" id="IPR009006">
    <property type="entry name" value="Ala_racemase/Decarboxylase_C"/>
</dbReference>
<dbReference type="PROSITE" id="PS00878">
    <property type="entry name" value="ODR_DC_2_1"/>
    <property type="match status" value="1"/>
</dbReference>
<comment type="pathway">
    <text evidence="6">Amine and polyamine biosynthesis; putrescine biosynthesis via L-ornithine pathway; putrescine from L-ornithine: step 1/1.</text>
</comment>
<comment type="similarity">
    <text evidence="2">Belongs to the Orn/Lys/Arg decarboxylase class-II family.</text>
</comment>
<dbReference type="InterPro" id="IPR022657">
    <property type="entry name" value="De-COase2_CS"/>
</dbReference>
<evidence type="ECO:0000256" key="2">
    <source>
        <dbReference type="ARBA" id="ARBA00008872"/>
    </source>
</evidence>
<evidence type="ECO:0000256" key="9">
    <source>
        <dbReference type="PIRSR" id="PIRSR600183-50"/>
    </source>
</evidence>
<dbReference type="PRINTS" id="PR01182">
    <property type="entry name" value="ORNDCRBXLASE"/>
</dbReference>
<dbReference type="PANTHER" id="PTHR11482">
    <property type="entry name" value="ARGININE/DIAMINOPIMELATE/ORNITHINE DECARBOXYLASE"/>
    <property type="match status" value="1"/>
</dbReference>
<dbReference type="Pfam" id="PF02784">
    <property type="entry name" value="Orn_Arg_deC_N"/>
    <property type="match status" value="1"/>
</dbReference>
<evidence type="ECO:0000313" key="12">
    <source>
        <dbReference type="Proteomes" id="UP000587527"/>
    </source>
</evidence>
<dbReference type="GO" id="GO:0004586">
    <property type="term" value="F:ornithine decarboxylase activity"/>
    <property type="evidence" value="ECO:0007669"/>
    <property type="project" value="UniProtKB-EC"/>
</dbReference>
<dbReference type="InterPro" id="IPR000183">
    <property type="entry name" value="Orn/DAP/Arg_de-COase"/>
</dbReference>
<feature type="modified residue" description="N6-(pyridoxal phosphate)lysine" evidence="9">
    <location>
        <position position="42"/>
    </location>
</feature>